<feature type="transmembrane region" description="Helical" evidence="1">
    <location>
        <begin position="35"/>
        <end position="56"/>
    </location>
</feature>
<evidence type="ECO:0000313" key="2">
    <source>
        <dbReference type="EMBL" id="MBC8610770.1"/>
    </source>
</evidence>
<dbReference type="EMBL" id="JACRTL010000003">
    <property type="protein sequence ID" value="MBC8610770.1"/>
    <property type="molecule type" value="Genomic_DNA"/>
</dbReference>
<dbReference type="RefSeq" id="WP_187536445.1">
    <property type="nucleotide sequence ID" value="NZ_JACRTL010000003.1"/>
</dbReference>
<comment type="caution">
    <text evidence="2">The sequence shown here is derived from an EMBL/GenBank/DDBJ whole genome shotgun (WGS) entry which is preliminary data.</text>
</comment>
<keyword evidence="1" id="KW-0472">Membrane</keyword>
<keyword evidence="3" id="KW-1185">Reference proteome</keyword>
<accession>A0A8J6P7F9</accession>
<gene>
    <name evidence="2" type="ORF">H8702_06485</name>
</gene>
<organism evidence="2 3">
    <name type="scientific">Massiliimalia timonensis</name>
    <dbReference type="NCBI Taxonomy" id="1987501"/>
    <lineage>
        <taxon>Bacteria</taxon>
        <taxon>Bacillati</taxon>
        <taxon>Bacillota</taxon>
        <taxon>Clostridia</taxon>
        <taxon>Eubacteriales</taxon>
        <taxon>Oscillospiraceae</taxon>
        <taxon>Massiliimalia</taxon>
    </lineage>
</organism>
<dbReference type="AlphaFoldDB" id="A0A8J6P7F9"/>
<feature type="transmembrane region" description="Helical" evidence="1">
    <location>
        <begin position="96"/>
        <end position="115"/>
    </location>
</feature>
<keyword evidence="1" id="KW-1133">Transmembrane helix</keyword>
<proteinExistence type="predicted"/>
<evidence type="ECO:0000313" key="3">
    <source>
        <dbReference type="Proteomes" id="UP000632659"/>
    </source>
</evidence>
<feature type="transmembrane region" description="Helical" evidence="1">
    <location>
        <begin position="136"/>
        <end position="163"/>
    </location>
</feature>
<feature type="transmembrane region" description="Helical" evidence="1">
    <location>
        <begin position="290"/>
        <end position="311"/>
    </location>
</feature>
<dbReference type="Proteomes" id="UP000632659">
    <property type="component" value="Unassembled WGS sequence"/>
</dbReference>
<sequence length="752" mass="84139">MILTTSNFDAKHRTSPAANPFRHTYLHELSHNIPIIVIMCLTAVCFLILPAVLSLVDQNLTPVTESGVVASMNQTADDTAREVVKQYVFGVRPASILFFPVMAFVLSLVQFSYLTNRRAMDVFGTLPIRRGAMMRAKMLAGVTILAVPVALSYLVIFFCNLIIVGFHQYLILELLVVLLNALVVMLLPYGLTALISTISGTIMENILYPLALLSAPVILYGFIMEVIRYTMFGYAGEAANHFVLALLSPFCEFFADDGWYLVNHGITQTLLEQQELGVGTTFLSLVSQNLIVMGIWLVISAGLMAAAVFGLRRRKNERAGLKGASRVLNHIACFLAALIGGALVLAIFSVGFLGTAYYNLRYVWFFVAILITFVAYQLIVLQSVKAMLKTWPLLLVCVVLGSGFVTFVETDAFGAYTKIPEESQVHMVSIDYSGIMGTTRSTETLQSDRPVYYNDPDLIQTVLEFHQQVVEDRIREPGNYQAIRLEYKLKDGSSMVRQYTADTQKAAEILATLNENDSFLSENHVIFTNDLSGYDIVQVSDPYYTVMNELTTEQIDLEALQQALQQDVMEQTLEDMLDPQEPEIGWIHLWKNEPEDLNEEENWDEWNMWNETAEMSILVKGSYQNTIAYLESIGAIDLMQPDYTAVQDLLIVSPTEDGGFDSLSLYGNTDPTLSLFTKNWLSGLVLPEEFDGWITETIPEADANRLSDAYQDPDKVQSILEDCYNQHGYDENSCVVYVKTMNATSELILPNS</sequence>
<feature type="transmembrane region" description="Helical" evidence="1">
    <location>
        <begin position="169"/>
        <end position="194"/>
    </location>
</feature>
<evidence type="ECO:0000256" key="1">
    <source>
        <dbReference type="SAM" id="Phobius"/>
    </source>
</evidence>
<reference evidence="2" key="1">
    <citation type="submission" date="2020-08" db="EMBL/GenBank/DDBJ databases">
        <title>Genome public.</title>
        <authorList>
            <person name="Liu C."/>
            <person name="Sun Q."/>
        </authorList>
    </citation>
    <scope>NUCLEOTIDE SEQUENCE</scope>
    <source>
        <strain evidence="2">NSJ-15</strain>
    </source>
</reference>
<feature type="transmembrane region" description="Helical" evidence="1">
    <location>
        <begin position="331"/>
        <end position="356"/>
    </location>
</feature>
<feature type="transmembrane region" description="Helical" evidence="1">
    <location>
        <begin position="206"/>
        <end position="223"/>
    </location>
</feature>
<keyword evidence="1" id="KW-0812">Transmembrane</keyword>
<feature type="transmembrane region" description="Helical" evidence="1">
    <location>
        <begin position="362"/>
        <end position="381"/>
    </location>
</feature>
<name>A0A8J6P7F9_9FIRM</name>
<feature type="transmembrane region" description="Helical" evidence="1">
    <location>
        <begin position="393"/>
        <end position="416"/>
    </location>
</feature>
<protein>
    <submittedName>
        <fullName evidence="2">Uncharacterized protein</fullName>
    </submittedName>
</protein>